<protein>
    <recommendedName>
        <fullName evidence="13">ATP synthase complex subunit 8</fullName>
    </recommendedName>
</protein>
<dbReference type="GO" id="GO:0015986">
    <property type="term" value="P:proton motive force-driven ATP synthesis"/>
    <property type="evidence" value="ECO:0007669"/>
    <property type="project" value="InterPro"/>
</dbReference>
<dbReference type="AlphaFoldDB" id="A0A075QT32"/>
<keyword evidence="11 14" id="KW-0472">Membrane</keyword>
<accession>A0A075QT32</accession>
<gene>
    <name evidence="15" type="primary">ATP8</name>
</gene>
<proteinExistence type="inferred from homology"/>
<evidence type="ECO:0000256" key="3">
    <source>
        <dbReference type="ARBA" id="ARBA00022448"/>
    </source>
</evidence>
<reference evidence="15" key="1">
    <citation type="journal article" date="2014" name="Mol. Biol. Evol.">
        <title>Molecular phylogeny, biogeography, and habitat preference evolution of marsupials.</title>
        <authorList>
            <person name="Mitchell K.J."/>
            <person name="Pratt R.C."/>
            <person name="Watson L.N."/>
            <person name="Gibb G.C."/>
            <person name="Llamas B."/>
            <person name="Kasper M."/>
            <person name="Edson J."/>
            <person name="Hopwood B."/>
            <person name="Male D."/>
            <person name="Armstrong K."/>
            <person name="Meyer M."/>
            <person name="Hofreiter M."/>
            <person name="Austin J."/>
            <person name="Donnellan S.C."/>
            <person name="Lee M.S.Y."/>
            <person name="Phillips M.J."/>
            <person name="Cooper A."/>
        </authorList>
    </citation>
    <scope>NUCLEOTIDE SEQUENCE</scope>
</reference>
<keyword evidence="10 13" id="KW-0496">Mitochondrion</keyword>
<evidence type="ECO:0000313" key="15">
    <source>
        <dbReference type="EMBL" id="AIG23582.1"/>
    </source>
</evidence>
<dbReference type="PANTHER" id="PTHR13722:SF0">
    <property type="entry name" value="ATP SYNTHASE PROTEIN 8"/>
    <property type="match status" value="1"/>
</dbReference>
<sequence length="69" mass="8235">MPQLDTSTWFITITLMLISLFCIYQLKMLKQTFISITPQKKDKNHLKTPLPWEKKWTKTYLLHSPPLQS</sequence>
<dbReference type="InterPro" id="IPR039017">
    <property type="entry name" value="ATP8_mammal"/>
</dbReference>
<name>A0A075QT32_9META</name>
<evidence type="ECO:0000256" key="13">
    <source>
        <dbReference type="RuleBase" id="RU003661"/>
    </source>
</evidence>
<geneLocation type="mitochondrion" evidence="15"/>
<evidence type="ECO:0000256" key="10">
    <source>
        <dbReference type="ARBA" id="ARBA00023128"/>
    </source>
</evidence>
<dbReference type="GO" id="GO:0015078">
    <property type="term" value="F:proton transmembrane transporter activity"/>
    <property type="evidence" value="ECO:0007669"/>
    <property type="project" value="InterPro"/>
</dbReference>
<feature type="transmembrane region" description="Helical" evidence="14">
    <location>
        <begin position="6"/>
        <end position="26"/>
    </location>
</feature>
<keyword evidence="9 13" id="KW-0406">Ion transport</keyword>
<organism evidence="15">
    <name type="scientific">Pseudochirulus canescens</name>
    <name type="common">Lowland ringtail</name>
    <dbReference type="NCBI Taxonomy" id="699039"/>
    <lineage>
        <taxon>Eukaryota</taxon>
        <taxon>Metazoa</taxon>
        <taxon>Chordata</taxon>
        <taxon>Craniata</taxon>
        <taxon>Vertebrata</taxon>
        <taxon>Euteleostomi</taxon>
        <taxon>Mammalia</taxon>
        <taxon>Metatheria</taxon>
        <taxon>Diprotodontia</taxon>
        <taxon>Pseudocheiridae</taxon>
        <taxon>Pseudochirulus</taxon>
    </lineage>
</organism>
<evidence type="ECO:0000256" key="1">
    <source>
        <dbReference type="ARBA" id="ARBA00004304"/>
    </source>
</evidence>
<evidence type="ECO:0000256" key="9">
    <source>
        <dbReference type="ARBA" id="ARBA00023065"/>
    </source>
</evidence>
<evidence type="ECO:0000256" key="6">
    <source>
        <dbReference type="ARBA" id="ARBA00022781"/>
    </source>
</evidence>
<keyword evidence="8" id="KW-0007">Acetylation</keyword>
<dbReference type="PANTHER" id="PTHR13722">
    <property type="entry name" value="ATP SYNTHASE PROTEIN 8"/>
    <property type="match status" value="1"/>
</dbReference>
<evidence type="ECO:0000256" key="8">
    <source>
        <dbReference type="ARBA" id="ARBA00022990"/>
    </source>
</evidence>
<keyword evidence="5 13" id="KW-0812">Transmembrane</keyword>
<evidence type="ECO:0000256" key="7">
    <source>
        <dbReference type="ARBA" id="ARBA00022989"/>
    </source>
</evidence>
<dbReference type="Pfam" id="PF00895">
    <property type="entry name" value="ATP-synt_8"/>
    <property type="match status" value="1"/>
</dbReference>
<evidence type="ECO:0000256" key="4">
    <source>
        <dbReference type="ARBA" id="ARBA00022547"/>
    </source>
</evidence>
<evidence type="ECO:0000256" key="12">
    <source>
        <dbReference type="ARBA" id="ARBA00023310"/>
    </source>
</evidence>
<evidence type="ECO:0000256" key="11">
    <source>
        <dbReference type="ARBA" id="ARBA00023136"/>
    </source>
</evidence>
<keyword evidence="3 13" id="KW-0813">Transport</keyword>
<dbReference type="InterPro" id="IPR001421">
    <property type="entry name" value="ATP8_metazoa"/>
</dbReference>
<keyword evidence="7 14" id="KW-1133">Transmembrane helix</keyword>
<keyword evidence="4 13" id="KW-0138">CF(0)</keyword>
<dbReference type="GO" id="GO:0031966">
    <property type="term" value="C:mitochondrial membrane"/>
    <property type="evidence" value="ECO:0007669"/>
    <property type="project" value="UniProtKB-SubCell"/>
</dbReference>
<comment type="subcellular location">
    <subcellularLocation>
        <location evidence="1 13">Mitochondrion membrane</location>
        <topology evidence="1 13">Single-pass membrane protein</topology>
    </subcellularLocation>
</comment>
<keyword evidence="12" id="KW-0066">ATP synthesis</keyword>
<evidence type="ECO:0000256" key="2">
    <source>
        <dbReference type="ARBA" id="ARBA00008892"/>
    </source>
</evidence>
<comment type="similarity">
    <text evidence="2 13">Belongs to the ATPase protein 8 family.</text>
</comment>
<dbReference type="GO" id="GO:0045259">
    <property type="term" value="C:proton-transporting ATP synthase complex"/>
    <property type="evidence" value="ECO:0007669"/>
    <property type="project" value="UniProtKB-KW"/>
</dbReference>
<dbReference type="EMBL" id="KJ868152">
    <property type="protein sequence ID" value="AIG23582.1"/>
    <property type="molecule type" value="Genomic_DNA"/>
</dbReference>
<evidence type="ECO:0000256" key="5">
    <source>
        <dbReference type="ARBA" id="ARBA00022692"/>
    </source>
</evidence>
<evidence type="ECO:0000256" key="14">
    <source>
        <dbReference type="SAM" id="Phobius"/>
    </source>
</evidence>
<keyword evidence="6 13" id="KW-0375">Hydrogen ion transport</keyword>